<keyword evidence="3" id="KW-0808">Transferase</keyword>
<dbReference type="AlphaFoldDB" id="V9LFR6"/>
<dbReference type="PANTHER" id="PTHR22916">
    <property type="entry name" value="GLYCOSYLTRANSFERASE"/>
    <property type="match status" value="1"/>
</dbReference>
<accession>V9LFR6</accession>
<reference evidence="3" key="1">
    <citation type="journal article" date="2014" name="Nature">
        <title>Elephant shark genome provides unique insights into gnathostome evolution.</title>
        <authorList>
            <consortium name="International Elephant Shark Genome Sequencing Consortium"/>
            <person name="Venkatesh B."/>
            <person name="Lee A.P."/>
            <person name="Ravi V."/>
            <person name="Maurya A.K."/>
            <person name="Lian M.M."/>
            <person name="Swann J.B."/>
            <person name="Ohta Y."/>
            <person name="Flajnik M.F."/>
            <person name="Sutoh Y."/>
            <person name="Kasahara M."/>
            <person name="Hoon S."/>
            <person name="Gangu V."/>
            <person name="Roy S.W."/>
            <person name="Irimia M."/>
            <person name="Korzh V."/>
            <person name="Kondrychyn I."/>
            <person name="Lim Z.W."/>
            <person name="Tay B.H."/>
            <person name="Tohari S."/>
            <person name="Kong K.W."/>
            <person name="Ho S."/>
            <person name="Lorente-Galdos B."/>
            <person name="Quilez J."/>
            <person name="Marques-Bonet T."/>
            <person name="Raney B.J."/>
            <person name="Ingham P.W."/>
            <person name="Tay A."/>
            <person name="Hillier L.W."/>
            <person name="Minx P."/>
            <person name="Boehm T."/>
            <person name="Wilson R.K."/>
            <person name="Brenner S."/>
            <person name="Warren W.C."/>
        </authorList>
    </citation>
    <scope>NUCLEOTIDE SEQUENCE</scope>
    <source>
        <tissue evidence="3">Testis</tissue>
    </source>
</reference>
<dbReference type="SUPFAM" id="SSF53448">
    <property type="entry name" value="Nucleotide-diphospho-sugar transferases"/>
    <property type="match status" value="1"/>
</dbReference>
<name>V9LFR6_CALMI</name>
<dbReference type="InterPro" id="IPR001173">
    <property type="entry name" value="Glyco_trans_2-like"/>
</dbReference>
<feature type="compositionally biased region" description="Basic and acidic residues" evidence="1">
    <location>
        <begin position="31"/>
        <end position="41"/>
    </location>
</feature>
<evidence type="ECO:0000256" key="1">
    <source>
        <dbReference type="SAM" id="MobiDB-lite"/>
    </source>
</evidence>
<dbReference type="Gene3D" id="3.90.550.10">
    <property type="entry name" value="Spore Coat Polysaccharide Biosynthesis Protein SpsA, Chain A"/>
    <property type="match status" value="1"/>
</dbReference>
<dbReference type="GO" id="GO:0016758">
    <property type="term" value="F:hexosyltransferase activity"/>
    <property type="evidence" value="ECO:0007669"/>
    <property type="project" value="UniProtKB-ARBA"/>
</dbReference>
<dbReference type="Pfam" id="PF00535">
    <property type="entry name" value="Glycos_transf_2"/>
    <property type="match status" value="1"/>
</dbReference>
<dbReference type="InterPro" id="IPR029044">
    <property type="entry name" value="Nucleotide-diphossugar_trans"/>
</dbReference>
<dbReference type="EMBL" id="JW878672">
    <property type="protein sequence ID" value="AFP11189.1"/>
    <property type="molecule type" value="mRNA"/>
</dbReference>
<feature type="domain" description="Glycosyltransferase 2-like" evidence="2">
    <location>
        <begin position="53"/>
        <end position="188"/>
    </location>
</feature>
<proteinExistence type="evidence at transcript level"/>
<feature type="region of interest" description="Disordered" evidence="1">
    <location>
        <begin position="1"/>
        <end position="41"/>
    </location>
</feature>
<sequence length="200" mass="22830">MNGGETPTDRPCANKVRDRDVSAPRGASPPPDRREQPRPRFACRREHCRSDVTIILPIHNAAKWLDECLESVLEQDFEGSLQLSVFNDASQDDSMNIVEKWMKKFQERNIPVVIDGHKSPQPKGVGFAKNRAVAQSSGRYLCFLDADDVMMPQRVKLQYEAAMKHPNCIIGCQVRRDPGDSTERYTRWINSLTQEQLFTQ</sequence>
<dbReference type="PANTHER" id="PTHR22916:SF3">
    <property type="entry name" value="UDP-GLCNAC:BETAGAL BETA-1,3-N-ACETYLGLUCOSAMINYLTRANSFERASE-LIKE PROTEIN 1"/>
    <property type="match status" value="1"/>
</dbReference>
<organism evidence="3">
    <name type="scientific">Callorhinchus milii</name>
    <name type="common">Ghost shark</name>
    <dbReference type="NCBI Taxonomy" id="7868"/>
    <lineage>
        <taxon>Eukaryota</taxon>
        <taxon>Metazoa</taxon>
        <taxon>Chordata</taxon>
        <taxon>Craniata</taxon>
        <taxon>Vertebrata</taxon>
        <taxon>Chondrichthyes</taxon>
        <taxon>Holocephali</taxon>
        <taxon>Chimaeriformes</taxon>
        <taxon>Callorhinchidae</taxon>
        <taxon>Callorhinchus</taxon>
    </lineage>
</organism>
<protein>
    <submittedName>
        <fullName evidence="3">UDP-GlcNAc:betaGal beta-1,3-N-acetylglucosaminyltransferase-like protein 1</fullName>
    </submittedName>
</protein>
<evidence type="ECO:0000259" key="2">
    <source>
        <dbReference type="Pfam" id="PF00535"/>
    </source>
</evidence>
<keyword evidence="3" id="KW-0328">Glycosyltransferase</keyword>
<evidence type="ECO:0000313" key="3">
    <source>
        <dbReference type="EMBL" id="AFP11189.1"/>
    </source>
</evidence>